<dbReference type="GO" id="GO:0000976">
    <property type="term" value="F:transcription cis-regulatory region binding"/>
    <property type="evidence" value="ECO:0007669"/>
    <property type="project" value="TreeGrafter"/>
</dbReference>
<dbReference type="EMBL" id="QPJY01000005">
    <property type="protein sequence ID" value="RCX30290.1"/>
    <property type="molecule type" value="Genomic_DNA"/>
</dbReference>
<evidence type="ECO:0000256" key="4">
    <source>
        <dbReference type="ARBA" id="ARBA00023012"/>
    </source>
</evidence>
<dbReference type="GO" id="GO:0032993">
    <property type="term" value="C:protein-DNA complex"/>
    <property type="evidence" value="ECO:0007669"/>
    <property type="project" value="TreeGrafter"/>
</dbReference>
<feature type="domain" description="OmpR/PhoB-type" evidence="11">
    <location>
        <begin position="170"/>
        <end position="269"/>
    </location>
</feature>
<gene>
    <name evidence="12" type="ORF">DFQ59_105122</name>
</gene>
<keyword evidence="4" id="KW-0902">Two-component regulatory system</keyword>
<dbReference type="PANTHER" id="PTHR48111:SF4">
    <property type="entry name" value="DNA-BINDING DUAL TRANSCRIPTIONAL REGULATOR OMPR"/>
    <property type="match status" value="1"/>
</dbReference>
<organism evidence="12 13">
    <name type="scientific">Thioalbus denitrificans</name>
    <dbReference type="NCBI Taxonomy" id="547122"/>
    <lineage>
        <taxon>Bacteria</taxon>
        <taxon>Pseudomonadati</taxon>
        <taxon>Pseudomonadota</taxon>
        <taxon>Gammaproteobacteria</taxon>
        <taxon>Chromatiales</taxon>
        <taxon>Ectothiorhodospiraceae</taxon>
        <taxon>Thioalbus</taxon>
    </lineage>
</organism>
<dbReference type="SMART" id="SM00448">
    <property type="entry name" value="REC"/>
    <property type="match status" value="1"/>
</dbReference>
<keyword evidence="5" id="KW-0805">Transcription regulation</keyword>
<dbReference type="PANTHER" id="PTHR48111">
    <property type="entry name" value="REGULATOR OF RPOS"/>
    <property type="match status" value="1"/>
</dbReference>
<dbReference type="Proteomes" id="UP000252707">
    <property type="component" value="Unassembled WGS sequence"/>
</dbReference>
<dbReference type="InterPro" id="IPR011006">
    <property type="entry name" value="CheY-like_superfamily"/>
</dbReference>
<evidence type="ECO:0000256" key="5">
    <source>
        <dbReference type="ARBA" id="ARBA00023015"/>
    </source>
</evidence>
<evidence type="ECO:0000256" key="3">
    <source>
        <dbReference type="ARBA" id="ARBA00022553"/>
    </source>
</evidence>
<evidence type="ECO:0000256" key="6">
    <source>
        <dbReference type="ARBA" id="ARBA00023125"/>
    </source>
</evidence>
<dbReference type="FunFam" id="1.10.10.10:FF:000099">
    <property type="entry name" value="Two-component system response regulator TorR"/>
    <property type="match status" value="1"/>
</dbReference>
<evidence type="ECO:0000259" key="11">
    <source>
        <dbReference type="PROSITE" id="PS51755"/>
    </source>
</evidence>
<dbReference type="SMART" id="SM00862">
    <property type="entry name" value="Trans_reg_C"/>
    <property type="match status" value="1"/>
</dbReference>
<protein>
    <submittedName>
        <fullName evidence="12">Winged helix family two component transcriptional regulator</fullName>
    </submittedName>
</protein>
<evidence type="ECO:0000259" key="10">
    <source>
        <dbReference type="PROSITE" id="PS50110"/>
    </source>
</evidence>
<dbReference type="Pfam" id="PF00486">
    <property type="entry name" value="Trans_reg_C"/>
    <property type="match status" value="1"/>
</dbReference>
<keyword evidence="13" id="KW-1185">Reference proteome</keyword>
<feature type="modified residue" description="4-aspartylphosphate" evidence="8">
    <location>
        <position position="91"/>
    </location>
</feature>
<evidence type="ECO:0000256" key="2">
    <source>
        <dbReference type="ARBA" id="ARBA00022490"/>
    </source>
</evidence>
<dbReference type="SUPFAM" id="SSF46894">
    <property type="entry name" value="C-terminal effector domain of the bipartite response regulators"/>
    <property type="match status" value="1"/>
</dbReference>
<dbReference type="CDD" id="cd00383">
    <property type="entry name" value="trans_reg_C"/>
    <property type="match status" value="1"/>
</dbReference>
<accession>A0A369C8F1</accession>
<dbReference type="InterPro" id="IPR001867">
    <property type="entry name" value="OmpR/PhoB-type_DNA-bd"/>
</dbReference>
<evidence type="ECO:0000256" key="9">
    <source>
        <dbReference type="PROSITE-ProRule" id="PRU01091"/>
    </source>
</evidence>
<dbReference type="FunFam" id="3.40.50.2300:FF:000001">
    <property type="entry name" value="DNA-binding response regulator PhoB"/>
    <property type="match status" value="1"/>
</dbReference>
<keyword evidence="2" id="KW-0963">Cytoplasm</keyword>
<dbReference type="AlphaFoldDB" id="A0A369C8F1"/>
<dbReference type="InterPro" id="IPR016032">
    <property type="entry name" value="Sig_transdc_resp-reg_C-effctor"/>
</dbReference>
<comment type="caution">
    <text evidence="12">The sequence shown here is derived from an EMBL/GenBank/DDBJ whole genome shotgun (WGS) entry which is preliminary data.</text>
</comment>
<dbReference type="PROSITE" id="PS50110">
    <property type="entry name" value="RESPONSE_REGULATORY"/>
    <property type="match status" value="1"/>
</dbReference>
<evidence type="ECO:0000256" key="1">
    <source>
        <dbReference type="ARBA" id="ARBA00004496"/>
    </source>
</evidence>
<evidence type="ECO:0000256" key="7">
    <source>
        <dbReference type="ARBA" id="ARBA00023163"/>
    </source>
</evidence>
<dbReference type="Gene3D" id="6.10.250.690">
    <property type="match status" value="1"/>
</dbReference>
<evidence type="ECO:0000256" key="8">
    <source>
        <dbReference type="PROSITE-ProRule" id="PRU00169"/>
    </source>
</evidence>
<reference evidence="12 13" key="1">
    <citation type="submission" date="2018-07" db="EMBL/GenBank/DDBJ databases">
        <title>Genomic Encyclopedia of Type Strains, Phase IV (KMG-IV): sequencing the most valuable type-strain genomes for metagenomic binning, comparative biology and taxonomic classification.</title>
        <authorList>
            <person name="Goeker M."/>
        </authorList>
    </citation>
    <scope>NUCLEOTIDE SEQUENCE [LARGE SCALE GENOMIC DNA]</scope>
    <source>
        <strain evidence="12 13">DSM 26407</strain>
    </source>
</reference>
<dbReference type="Gene3D" id="1.10.10.10">
    <property type="entry name" value="Winged helix-like DNA-binding domain superfamily/Winged helix DNA-binding domain"/>
    <property type="match status" value="1"/>
</dbReference>
<keyword evidence="7" id="KW-0804">Transcription</keyword>
<dbReference type="InterPro" id="IPR039420">
    <property type="entry name" value="WalR-like"/>
</dbReference>
<dbReference type="PROSITE" id="PS51755">
    <property type="entry name" value="OMPR_PHOB"/>
    <property type="match status" value="1"/>
</dbReference>
<feature type="domain" description="Response regulatory" evidence="10">
    <location>
        <begin position="42"/>
        <end position="155"/>
    </location>
</feature>
<keyword evidence="3 8" id="KW-0597">Phosphoprotein</keyword>
<comment type="subcellular location">
    <subcellularLocation>
        <location evidence="1">Cytoplasm</location>
    </subcellularLocation>
</comment>
<dbReference type="Gene3D" id="3.40.50.2300">
    <property type="match status" value="1"/>
</dbReference>
<dbReference type="InterPro" id="IPR001789">
    <property type="entry name" value="Sig_transdc_resp-reg_receiver"/>
</dbReference>
<dbReference type="SUPFAM" id="SSF52172">
    <property type="entry name" value="CheY-like"/>
    <property type="match status" value="1"/>
</dbReference>
<proteinExistence type="predicted"/>
<dbReference type="GO" id="GO:0000156">
    <property type="term" value="F:phosphorelay response regulator activity"/>
    <property type="evidence" value="ECO:0007669"/>
    <property type="project" value="TreeGrafter"/>
</dbReference>
<feature type="DNA-binding region" description="OmpR/PhoB-type" evidence="9">
    <location>
        <begin position="170"/>
        <end position="269"/>
    </location>
</feature>
<keyword evidence="6 9" id="KW-0238">DNA-binding</keyword>
<sequence length="276" mass="31003">MAVSRVFPGRGKVFQAVSLRFPVNPRRGAIWYALLMKTDSPHVLVVDDDAGLRSLLQRYLGENGFEVRCAADAVEMDRLLVGTQPDLIVLDLMLPGEDGLSIARRLRGATDIPIIMLSARGEEVDRIVGLEVGADDYLPKPFNPRELLARIRAVLRRHGPAGESAETPRSDGIRFGEFRFDPASQQLTRAQERIPLTSGELGLLDAFVHHPNRVLTRDMLVDLIKGFDRSPFDRSIDVRVTRLRRKLERDPANPVFIRTVWGKGYMFTPQGEPLSR</sequence>
<dbReference type="InterPro" id="IPR036388">
    <property type="entry name" value="WH-like_DNA-bd_sf"/>
</dbReference>
<name>A0A369C8F1_9GAMM</name>
<dbReference type="GO" id="GO:0005829">
    <property type="term" value="C:cytosol"/>
    <property type="evidence" value="ECO:0007669"/>
    <property type="project" value="TreeGrafter"/>
</dbReference>
<evidence type="ECO:0000313" key="12">
    <source>
        <dbReference type="EMBL" id="RCX30290.1"/>
    </source>
</evidence>
<evidence type="ECO:0000313" key="13">
    <source>
        <dbReference type="Proteomes" id="UP000252707"/>
    </source>
</evidence>
<dbReference type="GO" id="GO:0006355">
    <property type="term" value="P:regulation of DNA-templated transcription"/>
    <property type="evidence" value="ECO:0007669"/>
    <property type="project" value="InterPro"/>
</dbReference>
<dbReference type="Pfam" id="PF00072">
    <property type="entry name" value="Response_reg"/>
    <property type="match status" value="1"/>
</dbReference>